<evidence type="ECO:0000256" key="2">
    <source>
        <dbReference type="ARBA" id="ARBA00023015"/>
    </source>
</evidence>
<evidence type="ECO:0000256" key="6">
    <source>
        <dbReference type="SAM" id="MobiDB-lite"/>
    </source>
</evidence>
<dbReference type="Proteomes" id="UP001500416">
    <property type="component" value="Unassembled WGS sequence"/>
</dbReference>
<protein>
    <recommendedName>
        <fullName evidence="7">RNA polymerase sigma-70 region 2 domain-containing protein</fullName>
    </recommendedName>
</protein>
<dbReference type="Gene3D" id="1.10.10.10">
    <property type="entry name" value="Winged helix-like DNA-binding domain superfamily/Winged helix DNA-binding domain"/>
    <property type="match status" value="1"/>
</dbReference>
<evidence type="ECO:0000313" key="8">
    <source>
        <dbReference type="EMBL" id="GAA0230272.1"/>
    </source>
</evidence>
<reference evidence="8 9" key="1">
    <citation type="journal article" date="2019" name="Int. J. Syst. Evol. Microbiol.">
        <title>The Global Catalogue of Microorganisms (GCM) 10K type strain sequencing project: providing services to taxonomists for standard genome sequencing and annotation.</title>
        <authorList>
            <consortium name="The Broad Institute Genomics Platform"/>
            <consortium name="The Broad Institute Genome Sequencing Center for Infectious Disease"/>
            <person name="Wu L."/>
            <person name="Ma J."/>
        </authorList>
    </citation>
    <scope>NUCLEOTIDE SEQUENCE [LARGE SCALE GENOMIC DNA]</scope>
    <source>
        <strain evidence="8 9">JCM 3380</strain>
    </source>
</reference>
<dbReference type="InterPro" id="IPR036388">
    <property type="entry name" value="WH-like_DNA-bd_sf"/>
</dbReference>
<feature type="domain" description="RNA polymerase sigma-70 region 2" evidence="7">
    <location>
        <begin position="111"/>
        <end position="175"/>
    </location>
</feature>
<keyword evidence="3" id="KW-0731">Sigma factor</keyword>
<dbReference type="PANTHER" id="PTHR43133:SF8">
    <property type="entry name" value="RNA POLYMERASE SIGMA FACTOR HI_1459-RELATED"/>
    <property type="match status" value="1"/>
</dbReference>
<evidence type="ECO:0000259" key="7">
    <source>
        <dbReference type="Pfam" id="PF04542"/>
    </source>
</evidence>
<dbReference type="InterPro" id="IPR039425">
    <property type="entry name" value="RNA_pol_sigma-70-like"/>
</dbReference>
<comment type="similarity">
    <text evidence="1">Belongs to the sigma-70 factor family. ECF subfamily.</text>
</comment>
<keyword evidence="5" id="KW-0804">Transcription</keyword>
<accession>A0ABN0TUE9</accession>
<comment type="caution">
    <text evidence="8">The sequence shown here is derived from an EMBL/GenBank/DDBJ whole genome shotgun (WGS) entry which is preliminary data.</text>
</comment>
<feature type="region of interest" description="Disordered" evidence="6">
    <location>
        <begin position="1"/>
        <end position="54"/>
    </location>
</feature>
<keyword evidence="9" id="KW-1185">Reference proteome</keyword>
<dbReference type="InterPro" id="IPR013325">
    <property type="entry name" value="RNA_pol_sigma_r2"/>
</dbReference>
<dbReference type="NCBIfam" id="TIGR02937">
    <property type="entry name" value="sigma70-ECF"/>
    <property type="match status" value="1"/>
</dbReference>
<dbReference type="InterPro" id="IPR007627">
    <property type="entry name" value="RNA_pol_sigma70_r2"/>
</dbReference>
<dbReference type="Gene3D" id="1.10.1740.10">
    <property type="match status" value="1"/>
</dbReference>
<dbReference type="PANTHER" id="PTHR43133">
    <property type="entry name" value="RNA POLYMERASE ECF-TYPE SIGMA FACTO"/>
    <property type="match status" value="1"/>
</dbReference>
<name>A0ABN0TUE9_9PSEU</name>
<dbReference type="Pfam" id="PF04542">
    <property type="entry name" value="Sigma70_r2"/>
    <property type="match status" value="1"/>
</dbReference>
<dbReference type="SUPFAM" id="SSF88946">
    <property type="entry name" value="Sigma2 domain of RNA polymerase sigma factors"/>
    <property type="match status" value="1"/>
</dbReference>
<dbReference type="EMBL" id="BAAABU010000005">
    <property type="protein sequence ID" value="GAA0230272.1"/>
    <property type="molecule type" value="Genomic_DNA"/>
</dbReference>
<dbReference type="InterPro" id="IPR013324">
    <property type="entry name" value="RNA_pol_sigma_r3/r4-like"/>
</dbReference>
<gene>
    <name evidence="8" type="ORF">GCM10010492_31000</name>
</gene>
<dbReference type="InterPro" id="IPR014284">
    <property type="entry name" value="RNA_pol_sigma-70_dom"/>
</dbReference>
<keyword evidence="4" id="KW-0238">DNA-binding</keyword>
<keyword evidence="2" id="KW-0805">Transcription regulation</keyword>
<evidence type="ECO:0000256" key="5">
    <source>
        <dbReference type="ARBA" id="ARBA00023163"/>
    </source>
</evidence>
<sequence>MPEGLGAAVRVGGTRPGQRGGRQRRAQGPRPEARKGDRMTEDDPDRTADLDPRLDDLRAELSESIPDDPAEDDLGVAAIMAQATPKQSTPERHAALLTAARNGDRGALDTLITELTPLVWHVARGNGLDQPTAEDVVQTVWLSLLRHLDRIAQPRALAGWLIVTTRRESQRAWRELNGRPALSSDSALDVADTRWLPETEALRDDRDRRLWRAFSELPRRCQEILRLTVLAGRAEYKAVAEALSMPRGSIGPTRGRCLGTLRNLLDREGGV</sequence>
<evidence type="ECO:0000256" key="4">
    <source>
        <dbReference type="ARBA" id="ARBA00023125"/>
    </source>
</evidence>
<evidence type="ECO:0000256" key="3">
    <source>
        <dbReference type="ARBA" id="ARBA00023082"/>
    </source>
</evidence>
<proteinExistence type="inferred from homology"/>
<dbReference type="SUPFAM" id="SSF88659">
    <property type="entry name" value="Sigma3 and sigma4 domains of RNA polymerase sigma factors"/>
    <property type="match status" value="1"/>
</dbReference>
<evidence type="ECO:0000313" key="9">
    <source>
        <dbReference type="Proteomes" id="UP001500416"/>
    </source>
</evidence>
<evidence type="ECO:0000256" key="1">
    <source>
        <dbReference type="ARBA" id="ARBA00010641"/>
    </source>
</evidence>
<organism evidence="8 9">
    <name type="scientific">Saccharothrix mutabilis subsp. mutabilis</name>
    <dbReference type="NCBI Taxonomy" id="66855"/>
    <lineage>
        <taxon>Bacteria</taxon>
        <taxon>Bacillati</taxon>
        <taxon>Actinomycetota</taxon>
        <taxon>Actinomycetes</taxon>
        <taxon>Pseudonocardiales</taxon>
        <taxon>Pseudonocardiaceae</taxon>
        <taxon>Saccharothrix</taxon>
    </lineage>
</organism>
<feature type="compositionally biased region" description="Basic and acidic residues" evidence="6">
    <location>
        <begin position="31"/>
        <end position="54"/>
    </location>
</feature>